<dbReference type="Pfam" id="PF00271">
    <property type="entry name" value="Helicase_C"/>
    <property type="match status" value="1"/>
</dbReference>
<feature type="compositionally biased region" description="Low complexity" evidence="12">
    <location>
        <begin position="351"/>
        <end position="364"/>
    </location>
</feature>
<evidence type="ECO:0000256" key="3">
    <source>
        <dbReference type="ARBA" id="ARBA00022737"/>
    </source>
</evidence>
<feature type="region of interest" description="Disordered" evidence="12">
    <location>
        <begin position="101"/>
        <end position="134"/>
    </location>
</feature>
<feature type="region of interest" description="Disordered" evidence="12">
    <location>
        <begin position="2103"/>
        <end position="2126"/>
    </location>
</feature>
<dbReference type="GO" id="GO:0005634">
    <property type="term" value="C:nucleus"/>
    <property type="evidence" value="ECO:0007669"/>
    <property type="project" value="UniProtKB-SubCell"/>
</dbReference>
<feature type="region of interest" description="Disordered" evidence="12">
    <location>
        <begin position="43"/>
        <end position="88"/>
    </location>
</feature>
<dbReference type="OrthoDB" id="10252227at2759"/>
<keyword evidence="6" id="KW-0347">Helicase</keyword>
<dbReference type="GO" id="GO:0003677">
    <property type="term" value="F:DNA binding"/>
    <property type="evidence" value="ECO:0007669"/>
    <property type="project" value="UniProtKB-KW"/>
</dbReference>
<dbReference type="GO" id="GO:0016887">
    <property type="term" value="F:ATP hydrolysis activity"/>
    <property type="evidence" value="ECO:0007669"/>
    <property type="project" value="InterPro"/>
</dbReference>
<keyword evidence="3" id="KW-0677">Repeat</keyword>
<dbReference type="CDD" id="cd18793">
    <property type="entry name" value="SF2_C_SNF"/>
    <property type="match status" value="1"/>
</dbReference>
<dbReference type="SUPFAM" id="SSF48371">
    <property type="entry name" value="ARM repeat"/>
    <property type="match status" value="1"/>
</dbReference>
<feature type="compositionally biased region" description="Low complexity" evidence="12">
    <location>
        <begin position="418"/>
        <end position="428"/>
    </location>
</feature>
<name>A0A061H3G7_9BASI</name>
<dbReference type="InterPro" id="IPR044078">
    <property type="entry name" value="Mot1_ATP-bd"/>
</dbReference>
<evidence type="ECO:0000256" key="10">
    <source>
        <dbReference type="ARBA" id="ARBA00073046"/>
    </source>
</evidence>
<feature type="region of interest" description="Disordered" evidence="12">
    <location>
        <begin position="1290"/>
        <end position="1320"/>
    </location>
</feature>
<dbReference type="HOGENOM" id="CLU_000315_1_1_1"/>
<dbReference type="PROSITE" id="PS51192">
    <property type="entry name" value="HELICASE_ATP_BIND_1"/>
    <property type="match status" value="1"/>
</dbReference>
<feature type="compositionally biased region" description="Low complexity" evidence="12">
    <location>
        <begin position="1290"/>
        <end position="1302"/>
    </location>
</feature>
<dbReference type="InterPro" id="IPR038718">
    <property type="entry name" value="SNF2-like_sf"/>
</dbReference>
<dbReference type="GeneID" id="19320153"/>
<dbReference type="Gene3D" id="1.25.10.10">
    <property type="entry name" value="Leucine-rich Repeat Variant"/>
    <property type="match status" value="2"/>
</dbReference>
<accession>A0A061H3G7</accession>
<dbReference type="EMBL" id="KE361645">
    <property type="protein sequence ID" value="EPQ26425.1"/>
    <property type="molecule type" value="Genomic_DNA"/>
</dbReference>
<dbReference type="FunFam" id="3.40.50.300:FF:000428">
    <property type="entry name" value="TATA-binding protein-associated factor 172"/>
    <property type="match status" value="1"/>
</dbReference>
<feature type="compositionally biased region" description="Gly residues" evidence="12">
    <location>
        <begin position="2111"/>
        <end position="2124"/>
    </location>
</feature>
<keyword evidence="5" id="KW-0378">Hydrolase</keyword>
<organism evidence="15 16">
    <name type="scientific">Pseudozyma flocculosa PF-1</name>
    <dbReference type="NCBI Taxonomy" id="1277687"/>
    <lineage>
        <taxon>Eukaryota</taxon>
        <taxon>Fungi</taxon>
        <taxon>Dikarya</taxon>
        <taxon>Basidiomycota</taxon>
        <taxon>Ustilaginomycotina</taxon>
        <taxon>Ustilaginomycetes</taxon>
        <taxon>Ustilaginales</taxon>
        <taxon>Ustilaginaceae</taxon>
        <taxon>Pseudozyma</taxon>
    </lineage>
</organism>
<feature type="compositionally biased region" description="Low complexity" evidence="12">
    <location>
        <begin position="53"/>
        <end position="69"/>
    </location>
</feature>
<dbReference type="GO" id="GO:0004386">
    <property type="term" value="F:helicase activity"/>
    <property type="evidence" value="ECO:0007669"/>
    <property type="project" value="UniProtKB-KW"/>
</dbReference>
<evidence type="ECO:0000313" key="16">
    <source>
        <dbReference type="Proteomes" id="UP000053664"/>
    </source>
</evidence>
<dbReference type="SMART" id="SM00487">
    <property type="entry name" value="DEXDc"/>
    <property type="match status" value="1"/>
</dbReference>
<keyword evidence="7" id="KW-0067">ATP-binding</keyword>
<dbReference type="Gene3D" id="3.40.50.10810">
    <property type="entry name" value="Tandem AAA-ATPase domain"/>
    <property type="match status" value="1"/>
</dbReference>
<dbReference type="PANTHER" id="PTHR36498:SF1">
    <property type="entry name" value="TATA-BINDING PROTEIN-ASSOCIATED FACTOR 172"/>
    <property type="match status" value="1"/>
</dbReference>
<dbReference type="GO" id="GO:0017025">
    <property type="term" value="F:TBP-class protein binding"/>
    <property type="evidence" value="ECO:0007669"/>
    <property type="project" value="InterPro"/>
</dbReference>
<evidence type="ECO:0000256" key="9">
    <source>
        <dbReference type="ARBA" id="ARBA00023242"/>
    </source>
</evidence>
<dbReference type="InterPro" id="IPR044972">
    <property type="entry name" value="Mot1"/>
</dbReference>
<dbReference type="Proteomes" id="UP000053664">
    <property type="component" value="Unassembled WGS sequence"/>
</dbReference>
<feature type="region of interest" description="Disordered" evidence="12">
    <location>
        <begin position="319"/>
        <end position="515"/>
    </location>
</feature>
<evidence type="ECO:0000256" key="7">
    <source>
        <dbReference type="ARBA" id="ARBA00022840"/>
    </source>
</evidence>
<feature type="domain" description="Helicase C-terminal" evidence="14">
    <location>
        <begin position="1937"/>
        <end position="2089"/>
    </location>
</feature>
<evidence type="ECO:0000256" key="12">
    <source>
        <dbReference type="SAM" id="MobiDB-lite"/>
    </source>
</evidence>
<dbReference type="Pfam" id="PF00176">
    <property type="entry name" value="SNF2-rel_dom"/>
    <property type="match status" value="1"/>
</dbReference>
<evidence type="ECO:0000256" key="4">
    <source>
        <dbReference type="ARBA" id="ARBA00022741"/>
    </source>
</evidence>
<dbReference type="InterPro" id="IPR049730">
    <property type="entry name" value="SNF2/RAD54-like_C"/>
</dbReference>
<dbReference type="CDD" id="cd17999">
    <property type="entry name" value="DEXHc_Mot1"/>
    <property type="match status" value="1"/>
</dbReference>
<dbReference type="PROSITE" id="PS51194">
    <property type="entry name" value="HELICASE_CTER"/>
    <property type="match status" value="1"/>
</dbReference>
<dbReference type="GO" id="GO:0005524">
    <property type="term" value="F:ATP binding"/>
    <property type="evidence" value="ECO:0007669"/>
    <property type="project" value="UniProtKB-KW"/>
</dbReference>
<dbReference type="InterPro" id="IPR001650">
    <property type="entry name" value="Helicase_C-like"/>
</dbReference>
<gene>
    <name evidence="15" type="ORF">PFL1_06073</name>
</gene>
<dbReference type="RefSeq" id="XP_007881802.1">
    <property type="nucleotide sequence ID" value="XM_007883611.1"/>
</dbReference>
<protein>
    <recommendedName>
        <fullName evidence="10">TATA-binding protein-associated factor mot1</fullName>
    </recommendedName>
    <alternativeName>
        <fullName evidence="11">Modifier of transcription 1</fullName>
    </alternativeName>
</protein>
<evidence type="ECO:0000256" key="1">
    <source>
        <dbReference type="ARBA" id="ARBA00004123"/>
    </source>
</evidence>
<sequence>MAATRLDRLVSLLDSGSTPAIRATAAKQLGQIAAVRIRGQSTAQQAASVHFKSSSAAAGEPPSAASAAAQRHRGDGGLASGTSTPAYDAEADGAKREDLAGAGAANTKYGTSDQRSRQQRFEEPSSADDAGLYRGTEGDWDEIISYLARVIPFLRSKSWDTRVAASLAVESICHAAGIWDPDIEATKPGQSSKTLLDAAAAGDDAAHAHASSSDASAGGGDGDGLLTFDTFSLPKVLAIGTKLLSSAGKEYDIANLGDPSRLAQAKKDVVSKLGLGFGMDMDLGLDVEAELQTGEAANPANGHGTGNGASSATPTVDWRTAATSGKPTGLPPPKFAQGGSTSLPPPKFAGSTAATAANASSSAPSPSPAPSETPTEEIDMSKLSARERNQLKRKRKLEGKSGGAPSAAPDVKTRIVEASESPAPAASSTGVRVKTPSGFPQTPATPANGRGAGATDYINAQPPPTPRSPAGGPGSHPAVTNSLATPTPVNEAAVSPGPAMSGGAGGGSASTSSFNSGAASAFQARPGEWPFRVVVDTLSVDLFSPMWETRHGAALGLRELLKCQGSGGGKVQLASVEDNARSHKAWCDDLAVKLLCVFALDRLGDFVFDQVVAPVRETVSQTLACLMPHMPIVSVVSVHNVLLQMIRQDHVVAAAATAGEGDAGPGGGGGSGFAAKRGSKGYVWEVRHAGLLGLKYEVVVKKDLLFGSREARFDGMVKKEDDDENEDVKAGMGSDAAAAAPPTPVNILDDVLDVAILGLKDEDDDVRAVAAATLLPIVDVVVSQSPGHVIRLLDQVWDCLGDLKDDLSSSIGGVMDLLAKLVEHPAVIEPLKAEDGDRSLSDLIPRLFPFFRHTITSVRLSVLNALKVFLTVPSLPKEWIDERVLRLLLQNLVVEERLPIRRASAEAWSHALAHVSADAARLSALLGPYIPNFFRIIMTPLGSPIDFSLFYDPSTALGGGGGGGSSSTVRHNVDKNILAQDLSLVGVDAVIRGRLGAAEALGAAMANCPRENDEAAFGALLRDYLDSTSALQKCLTAAVIQEWAERASSGERGDLKDQSPLALDVSGRLISLLETPPPPTYAEMTVMLQRIQAECQGLYNAFGRDAKLAKAKIPALPTTVDPLGMLVDAFTIETAKHVAQQGFDSLLVQVGSRAKKAALPLLEDRQRKLIAAIGFYQATKDKQDIQVYASTASAVISLKVLPSKLNPVIRSIMNSVKFEENLDLQTRSARAVARFVAFCTSSAAKSNPSDKIVKNLCAFVCQDTTQVAIFANVRDVHEGILSLGEQAATSSSAAGPAPAGSGRSLGRPKDEPVESEEVRQGKLIRRGAETAIAQLADHFELQLFDVVPMLWECMSAALLRTFATSAADGDAAIAAHDEAGQGVLDACALLRVIVPHLKGRLAARVADLLPALTMAVQSRYAAVRSAAARCFAAVSDCLTQVALRHVVEQVVPLVGDAGSVTSRQGAIELVFHAVQLLDLKILPYVIFLVVPVLGRMSDADEHVRLMATNTFASLVKMVPLEAGLPDPEGFSPELLQRRQEERRFLTQLLDGNKVEAYEVPVKINAQLRKYQRDGVSWMAFLAKYHLHGILCDDMGLGKTLQSITILSSKHHERAERFKATGLPDARHLPSLIVCPPTLTSHWVHEIRQYSTNLRPLLYSGLPADRARLQAQIASHDAVVMSYDVVRNDIAALSQLSWNYCILDEGHVIRSAKTKTTRAVKMIRAHHRLILSGTPIQNNVLELWSLFDFLMPGFLGTEKAFHDKFGKPIIASRDGKLSSREQEAAALALEALHKQVLPFLLRRLKEDVLDDLPPKIIQDIECDLSDVQKQLYDDFSKTEDQDEVEAAFGGGGGGGGGGGNPEQKQHVFKALQYMRKLVNHPKLILKDEDPKHAAIKQKLLKGGGNLDDIANAPKLQALKQLLNDCGIGNPSASAEADALSAPESAVSQHRVLIFCQLKQMMDIIETDLFRAVMPSVSYMRLDGSVSTEKRHGIVQTFNADPSIDVLLLTTQVGGLGLTLTGADTVIFVEHDWNPMKDLQAMDRAHRLGQKKVVNVYRLITRNTLEARIMGLQRFKLNIANSVVTQQNSGLESMETDQILDLFDAPTGKDGSDGAGAGRKGVGADGGRISQKALLENLEAMPETEEAEYAAMSGWRPDQAS</sequence>
<dbReference type="Gene3D" id="3.40.50.300">
    <property type="entry name" value="P-loop containing nucleotide triphosphate hydrolases"/>
    <property type="match status" value="1"/>
</dbReference>
<feature type="compositionally biased region" description="Polar residues" evidence="12">
    <location>
        <begin position="478"/>
        <end position="488"/>
    </location>
</feature>
<dbReference type="InterPro" id="IPR011989">
    <property type="entry name" value="ARM-like"/>
</dbReference>
<dbReference type="InterPro" id="IPR022707">
    <property type="entry name" value="Mot1_central_dom"/>
</dbReference>
<evidence type="ECO:0000256" key="11">
    <source>
        <dbReference type="ARBA" id="ARBA00081329"/>
    </source>
</evidence>
<feature type="domain" description="Helicase ATP-binding" evidence="13">
    <location>
        <begin position="1579"/>
        <end position="1752"/>
    </location>
</feature>
<evidence type="ECO:0000256" key="5">
    <source>
        <dbReference type="ARBA" id="ARBA00022801"/>
    </source>
</evidence>
<keyword evidence="8" id="KW-0238">DNA-binding</keyword>
<dbReference type="FunFam" id="3.40.50.10810:FF:000009">
    <property type="entry name" value="B-TFIID TATA-box-binding protein-associated factor 1"/>
    <property type="match status" value="1"/>
</dbReference>
<feature type="compositionally biased region" description="Basic and acidic residues" evidence="12">
    <location>
        <begin position="114"/>
        <end position="123"/>
    </location>
</feature>
<dbReference type="Pfam" id="PF12054">
    <property type="entry name" value="DUF3535"/>
    <property type="match status" value="1"/>
</dbReference>
<dbReference type="SUPFAM" id="SSF52540">
    <property type="entry name" value="P-loop containing nucleoside triphosphate hydrolases"/>
    <property type="match status" value="2"/>
</dbReference>
<dbReference type="InterPro" id="IPR014001">
    <property type="entry name" value="Helicase_ATP-bd"/>
</dbReference>
<dbReference type="InterPro" id="IPR000330">
    <property type="entry name" value="SNF2_N"/>
</dbReference>
<evidence type="ECO:0000256" key="6">
    <source>
        <dbReference type="ARBA" id="ARBA00022806"/>
    </source>
</evidence>
<feature type="compositionally biased region" description="Basic and acidic residues" evidence="12">
    <location>
        <begin position="1307"/>
        <end position="1320"/>
    </location>
</feature>
<evidence type="ECO:0000259" key="13">
    <source>
        <dbReference type="PROSITE" id="PS51192"/>
    </source>
</evidence>
<proteinExistence type="inferred from homology"/>
<comment type="similarity">
    <text evidence="2">Belongs to the SNF2/RAD54 helicase family.</text>
</comment>
<reference evidence="15 16" key="1">
    <citation type="journal article" date="2013" name="Plant Cell">
        <title>The transition from a phytopathogenic smut ancestor to an anamorphic biocontrol agent deciphered by comparative whole-genome analysis.</title>
        <authorList>
            <person name="Lefebvre F."/>
            <person name="Joly D.L."/>
            <person name="Labbe C."/>
            <person name="Teichmann B."/>
            <person name="Linning R."/>
            <person name="Belzile F."/>
            <person name="Bakkeren G."/>
            <person name="Belanger R.R."/>
        </authorList>
    </citation>
    <scope>NUCLEOTIDE SEQUENCE [LARGE SCALE GENOMIC DNA]</scope>
    <source>
        <strain evidence="15 16">PF-1</strain>
    </source>
</reference>
<keyword evidence="4" id="KW-0547">Nucleotide-binding</keyword>
<dbReference type="InterPro" id="IPR016024">
    <property type="entry name" value="ARM-type_fold"/>
</dbReference>
<feature type="region of interest" description="Disordered" evidence="12">
    <location>
        <begin position="717"/>
        <end position="739"/>
    </location>
</feature>
<evidence type="ECO:0000256" key="2">
    <source>
        <dbReference type="ARBA" id="ARBA00007025"/>
    </source>
</evidence>
<dbReference type="eggNOG" id="KOG0392">
    <property type="taxonomic scope" value="Eukaryota"/>
</dbReference>
<evidence type="ECO:0000256" key="8">
    <source>
        <dbReference type="ARBA" id="ARBA00023125"/>
    </source>
</evidence>
<comment type="subcellular location">
    <subcellularLocation>
        <location evidence="1">Nucleus</location>
    </subcellularLocation>
</comment>
<evidence type="ECO:0000313" key="15">
    <source>
        <dbReference type="EMBL" id="EPQ26425.1"/>
    </source>
</evidence>
<keyword evidence="9" id="KW-0539">Nucleus</keyword>
<dbReference type="KEGG" id="pfp:PFL1_06073"/>
<dbReference type="InterPro" id="IPR027417">
    <property type="entry name" value="P-loop_NTPase"/>
</dbReference>
<evidence type="ECO:0000259" key="14">
    <source>
        <dbReference type="PROSITE" id="PS51194"/>
    </source>
</evidence>
<dbReference type="SMART" id="SM00490">
    <property type="entry name" value="HELICc"/>
    <property type="match status" value="1"/>
</dbReference>
<dbReference type="PANTHER" id="PTHR36498">
    <property type="entry name" value="TATA-BINDING PROTEIN-ASSOCIATED FACTOR 172"/>
    <property type="match status" value="1"/>
</dbReference>